<comment type="caution">
    <text evidence="9">The sequence shown here is derived from an EMBL/GenBank/DDBJ whole genome shotgun (WGS) entry which is preliminary data.</text>
</comment>
<comment type="similarity">
    <text evidence="6">Belongs to the cyclin family.</text>
</comment>
<dbReference type="CDD" id="cd20543">
    <property type="entry name" value="CYCLIN_AtCycD-like_rpt1"/>
    <property type="match status" value="1"/>
</dbReference>
<evidence type="ECO:0000256" key="5">
    <source>
        <dbReference type="ARBA" id="ARBA00032263"/>
    </source>
</evidence>
<gene>
    <name evidence="9" type="ORF">P3X46_018673</name>
</gene>
<dbReference type="InterPro" id="IPR039361">
    <property type="entry name" value="Cyclin"/>
</dbReference>
<dbReference type="InterPro" id="IPR048258">
    <property type="entry name" value="Cyclins_cyclin-box"/>
</dbReference>
<dbReference type="EMBL" id="JARPOI010000010">
    <property type="protein sequence ID" value="KAJ9170575.1"/>
    <property type="molecule type" value="Genomic_DNA"/>
</dbReference>
<evidence type="ECO:0000256" key="4">
    <source>
        <dbReference type="ARBA" id="ARBA00023306"/>
    </source>
</evidence>
<keyword evidence="2" id="KW-0132">Cell division</keyword>
<dbReference type="InterPro" id="IPR013763">
    <property type="entry name" value="Cyclin-like_dom"/>
</dbReference>
<feature type="domain" description="Cyclin-like" evidence="7">
    <location>
        <begin position="91"/>
        <end position="177"/>
    </location>
</feature>
<dbReference type="SMART" id="SM00385">
    <property type="entry name" value="CYCLIN"/>
    <property type="match status" value="1"/>
</dbReference>
<dbReference type="InterPro" id="IPR004367">
    <property type="entry name" value="Cyclin_C-dom"/>
</dbReference>
<dbReference type="CDD" id="cd20544">
    <property type="entry name" value="CYCLIN_AtCycD-like_rpt2"/>
    <property type="match status" value="1"/>
</dbReference>
<dbReference type="PROSITE" id="PS00292">
    <property type="entry name" value="CYCLINS"/>
    <property type="match status" value="1"/>
</dbReference>
<evidence type="ECO:0000256" key="2">
    <source>
        <dbReference type="ARBA" id="ARBA00022618"/>
    </source>
</evidence>
<organism evidence="9 10">
    <name type="scientific">Hevea brasiliensis</name>
    <name type="common">Para rubber tree</name>
    <name type="synonym">Siphonia brasiliensis</name>
    <dbReference type="NCBI Taxonomy" id="3981"/>
    <lineage>
        <taxon>Eukaryota</taxon>
        <taxon>Viridiplantae</taxon>
        <taxon>Streptophyta</taxon>
        <taxon>Embryophyta</taxon>
        <taxon>Tracheophyta</taxon>
        <taxon>Spermatophyta</taxon>
        <taxon>Magnoliopsida</taxon>
        <taxon>eudicotyledons</taxon>
        <taxon>Gunneridae</taxon>
        <taxon>Pentapetalae</taxon>
        <taxon>rosids</taxon>
        <taxon>fabids</taxon>
        <taxon>Malpighiales</taxon>
        <taxon>Euphorbiaceae</taxon>
        <taxon>Crotonoideae</taxon>
        <taxon>Micrandreae</taxon>
        <taxon>Hevea</taxon>
    </lineage>
</organism>
<evidence type="ECO:0000259" key="7">
    <source>
        <dbReference type="SMART" id="SM00385"/>
    </source>
</evidence>
<dbReference type="Pfam" id="PF02984">
    <property type="entry name" value="Cyclin_C"/>
    <property type="match status" value="1"/>
</dbReference>
<dbReference type="SMART" id="SM01332">
    <property type="entry name" value="Cyclin_C"/>
    <property type="match status" value="1"/>
</dbReference>
<dbReference type="InterPro" id="IPR036915">
    <property type="entry name" value="Cyclin-like_sf"/>
</dbReference>
<dbReference type="Proteomes" id="UP001174677">
    <property type="component" value="Chromosome 10"/>
</dbReference>
<sequence length="341" mass="38917">MADLETSLSLSGLLCQEDETSCFNQSEADYNCCYDMNIDSCFVLENDEIDYIEKMFEREMSLGYTTYILSSQHCPTTSFNWLKCARLDAVEWIFNTRAIFGFRFHTAYLSVTYFDRFLSKRSIDDGKLWAIRLLSVACLSLAAKMEECRVPPLSQYPVEDYFFENKAIQRMELLVLNTLEWKMGSITPFSYLHYFISKICGESRPKETISRVVELILALIKETNLLDHRPSIVAAAAVLAASDNQLTRQELELKMKAISSWGSLENEHIFSCYIVMQEIEMGNLKTPKQLLSPKTSSIHSSSSIAVVENSCFTTPGAGTKRRLTYNDSDLNCPVKNICHRL</sequence>
<evidence type="ECO:0000256" key="1">
    <source>
        <dbReference type="ARBA" id="ARBA00011177"/>
    </source>
</evidence>
<evidence type="ECO:0000259" key="8">
    <source>
        <dbReference type="SMART" id="SM01332"/>
    </source>
</evidence>
<dbReference type="PANTHER" id="PTHR10177">
    <property type="entry name" value="CYCLINS"/>
    <property type="match status" value="1"/>
</dbReference>
<protein>
    <recommendedName>
        <fullName evidence="5">B-like cyclin</fullName>
    </recommendedName>
</protein>
<keyword evidence="3 6" id="KW-0195">Cyclin</keyword>
<keyword evidence="4" id="KW-0131">Cell cycle</keyword>
<feature type="domain" description="Cyclin C-terminal" evidence="8">
    <location>
        <begin position="186"/>
        <end position="310"/>
    </location>
</feature>
<evidence type="ECO:0000256" key="3">
    <source>
        <dbReference type="ARBA" id="ARBA00023127"/>
    </source>
</evidence>
<reference evidence="9 10" key="1">
    <citation type="journal article" date="2023" name="Plant Biotechnol. J.">
        <title>Chromosome-level wild Hevea brasiliensis genome provides new tools for genomic-assisted breeding and valuable loci to elevate rubber yield.</title>
        <authorList>
            <person name="Cheng H."/>
            <person name="Song X."/>
            <person name="Hu Y."/>
            <person name="Wu T."/>
            <person name="Yang Q."/>
            <person name="An Z."/>
            <person name="Feng S."/>
            <person name="Deng Z."/>
            <person name="Wu W."/>
            <person name="Zeng X."/>
            <person name="Tu M."/>
            <person name="Wang X."/>
            <person name="Huang H."/>
        </authorList>
    </citation>
    <scope>NUCLEOTIDE SEQUENCE [LARGE SCALE GENOMIC DNA]</scope>
    <source>
        <strain evidence="9">MT/VB/25A 57/8</strain>
    </source>
</reference>
<evidence type="ECO:0000313" key="9">
    <source>
        <dbReference type="EMBL" id="KAJ9170575.1"/>
    </source>
</evidence>
<evidence type="ECO:0000313" key="10">
    <source>
        <dbReference type="Proteomes" id="UP001174677"/>
    </source>
</evidence>
<evidence type="ECO:0000256" key="6">
    <source>
        <dbReference type="RuleBase" id="RU000383"/>
    </source>
</evidence>
<keyword evidence="10" id="KW-1185">Reference proteome</keyword>
<dbReference type="Pfam" id="PF00134">
    <property type="entry name" value="Cyclin_N"/>
    <property type="match status" value="1"/>
</dbReference>
<proteinExistence type="inferred from homology"/>
<dbReference type="Gene3D" id="1.10.472.10">
    <property type="entry name" value="Cyclin-like"/>
    <property type="match status" value="2"/>
</dbReference>
<dbReference type="SUPFAM" id="SSF47954">
    <property type="entry name" value="Cyclin-like"/>
    <property type="match status" value="2"/>
</dbReference>
<comment type="subunit">
    <text evidence="1">Interacts with the CDC2 protein kinase to form a serine/threonine kinase holoenzyme complex also known as maturation promoting factor (MPF). The cyclin subunit imparts substrate specificity to the complex.</text>
</comment>
<dbReference type="InterPro" id="IPR006671">
    <property type="entry name" value="Cyclin_N"/>
</dbReference>
<accession>A0ABQ9LUM3</accession>
<name>A0ABQ9LUM3_HEVBR</name>